<evidence type="ECO:0000313" key="2">
    <source>
        <dbReference type="Proteomes" id="UP000624159"/>
    </source>
</evidence>
<dbReference type="RefSeq" id="WP_148654761.1">
    <property type="nucleotide sequence ID" value="NZ_CP014474.1"/>
</dbReference>
<sequence length="150" mass="16871">MKKIISLFVITVFILCVTYALRKRSVQENIFECHAQLHTKVATNNAGRRSVSDMFISMHGNGKGYILISGSYIFSDVSQQVADGIVNFTYTKNGSYYSIRVSEKNPELINVLDILNYDVIKLKITKVNGSDYAISIPSQVVMMCTQGDWK</sequence>
<gene>
    <name evidence="1" type="ORF">I5U13_16285</name>
</gene>
<name>A0ABS0MG03_SERRU</name>
<evidence type="ECO:0008006" key="3">
    <source>
        <dbReference type="Google" id="ProtNLM"/>
    </source>
</evidence>
<accession>A0ABS0MG03</accession>
<comment type="caution">
    <text evidence="1">The sequence shown here is derived from an EMBL/GenBank/DDBJ whole genome shotgun (WGS) entry which is preliminary data.</text>
</comment>
<keyword evidence="2" id="KW-1185">Reference proteome</keyword>
<proteinExistence type="predicted"/>
<protein>
    <recommendedName>
        <fullName evidence="3">FidL-like membrane protein</fullName>
    </recommendedName>
</protein>
<organism evidence="1 2">
    <name type="scientific">Serratia rubidaea</name>
    <name type="common">Serratia marinorubra</name>
    <dbReference type="NCBI Taxonomy" id="61652"/>
    <lineage>
        <taxon>Bacteria</taxon>
        <taxon>Pseudomonadati</taxon>
        <taxon>Pseudomonadota</taxon>
        <taxon>Gammaproteobacteria</taxon>
        <taxon>Enterobacterales</taxon>
        <taxon>Yersiniaceae</taxon>
        <taxon>Serratia</taxon>
    </lineage>
</organism>
<dbReference type="EMBL" id="JADULK010000008">
    <property type="protein sequence ID" value="MBH1931212.1"/>
    <property type="molecule type" value="Genomic_DNA"/>
</dbReference>
<dbReference type="Proteomes" id="UP000624159">
    <property type="component" value="Unassembled WGS sequence"/>
</dbReference>
<reference evidence="1 2" key="1">
    <citation type="submission" date="2020-11" db="EMBL/GenBank/DDBJ databases">
        <title>Enhanced detection system for hospital associated transmission using whole genome sequencing surveillance.</title>
        <authorList>
            <person name="Harrison L.H."/>
            <person name="Van Tyne D."/>
            <person name="Marsh J.W."/>
            <person name="Griffith M.P."/>
            <person name="Snyder D.J."/>
            <person name="Cooper V.S."/>
            <person name="Mustapha M."/>
        </authorList>
    </citation>
    <scope>NUCLEOTIDE SEQUENCE [LARGE SCALE GENOMIC DNA]</scope>
    <source>
        <strain evidence="1 2">SER00230</strain>
    </source>
</reference>
<evidence type="ECO:0000313" key="1">
    <source>
        <dbReference type="EMBL" id="MBH1931212.1"/>
    </source>
</evidence>